<protein>
    <submittedName>
        <fullName evidence="3">Potassium uptake protein KtrA</fullName>
    </submittedName>
</protein>
<dbReference type="AlphaFoldDB" id="G8C366"/>
<dbReference type="EMBL" id="HE613254">
    <property type="protein sequence ID" value="CCE66764.1"/>
    <property type="molecule type" value="Genomic_DNA"/>
</dbReference>
<dbReference type="RefSeq" id="WP_015511629.1">
    <property type="nucleotide sequence ID" value="NC_021007.1"/>
</dbReference>
<dbReference type="PATRIC" id="fig|1116213.3.peg.261"/>
<proteinExistence type="predicted"/>
<dbReference type="Gene3D" id="3.40.50.720">
    <property type="entry name" value="NAD(P)-binding Rossmann-like Domain"/>
    <property type="match status" value="1"/>
</dbReference>
<name>G8C366_9MOLU</name>
<dbReference type="SUPFAM" id="SSF51735">
    <property type="entry name" value="NAD(P)-binding Rossmann-fold domains"/>
    <property type="match status" value="1"/>
</dbReference>
<evidence type="ECO:0000259" key="2">
    <source>
        <dbReference type="PROSITE" id="PS51202"/>
    </source>
</evidence>
<sequence length="243" mass="27406">MLGIGGKKQELEKDYCIIGLNEFGYAIGKILMGEEQNVTVIEKDTELLNRWGTEFTNSSNYDAMQVKDLQDLGVQDFDYVIVCIDDIEESISICSNLKELGVENILARAKNKLHQKVLKLIGVDHSFIPEFDIVKDLVYQTMFGLKVDRLSFGASSNSPSEELFSIRMEVENPQLWGRTAASLSFLRENEATLVSIKRVAQILIPVLPEETLKEGDIVLLVSRKEHISNLKNLFEYGATKDNN</sequence>
<dbReference type="GO" id="GO:0008324">
    <property type="term" value="F:monoatomic cation transmembrane transporter activity"/>
    <property type="evidence" value="ECO:0007669"/>
    <property type="project" value="InterPro"/>
</dbReference>
<dbReference type="InterPro" id="IPR006037">
    <property type="entry name" value="RCK_C"/>
</dbReference>
<dbReference type="InterPro" id="IPR036721">
    <property type="entry name" value="RCK_C_sf"/>
</dbReference>
<accession>G8C366</accession>
<dbReference type="InterPro" id="IPR036291">
    <property type="entry name" value="NAD(P)-bd_dom_sf"/>
</dbReference>
<dbReference type="Pfam" id="PF02254">
    <property type="entry name" value="TrkA_N"/>
    <property type="match status" value="1"/>
</dbReference>
<dbReference type="OrthoDB" id="9776294at2"/>
<dbReference type="HOGENOM" id="CLU_046525_3_2_14"/>
<dbReference type="PANTHER" id="PTHR43833">
    <property type="entry name" value="POTASSIUM CHANNEL PROTEIN 2-RELATED-RELATED"/>
    <property type="match status" value="1"/>
</dbReference>
<dbReference type="InterPro" id="IPR003148">
    <property type="entry name" value="RCK_N"/>
</dbReference>
<feature type="domain" description="RCK C-terminal" evidence="2">
    <location>
        <begin position="147"/>
        <end position="236"/>
    </location>
</feature>
<evidence type="ECO:0000313" key="3">
    <source>
        <dbReference type="EMBL" id="CCE66764.1"/>
    </source>
</evidence>
<dbReference type="SUPFAM" id="SSF116726">
    <property type="entry name" value="TrkA C-terminal domain-like"/>
    <property type="match status" value="1"/>
</dbReference>
<dbReference type="PANTHER" id="PTHR43833:SF7">
    <property type="entry name" value="KTR SYSTEM POTASSIUM UPTAKE PROTEIN C"/>
    <property type="match status" value="1"/>
</dbReference>
<evidence type="ECO:0000259" key="1">
    <source>
        <dbReference type="PROSITE" id="PS51201"/>
    </source>
</evidence>
<reference evidence="3" key="1">
    <citation type="submission" date="2011-11" db="EMBL/GenBank/DDBJ databases">
        <title>Complete genome sequence of Candidatus Mycoplasma haemominutum.</title>
        <authorList>
            <person name="Barker E.N."/>
            <person name="Darby A.C."/>
            <person name="Helps C.R."/>
            <person name="Peters I.R."/>
            <person name="Hughes M.A."/>
            <person name="Radford A.D."/>
            <person name="Novacco M."/>
            <person name="Boretti F."/>
            <person name="Hofmann-Lehmann R."/>
            <person name="Tasker S."/>
        </authorList>
    </citation>
    <scope>NUCLEOTIDE SEQUENCE</scope>
    <source>
        <strain evidence="3">Birmingham 1</strain>
    </source>
</reference>
<dbReference type="InterPro" id="IPR050721">
    <property type="entry name" value="Trk_Ktr_HKT_K-transport"/>
</dbReference>
<dbReference type="KEGG" id="mhb:MHM_02460"/>
<dbReference type="Pfam" id="PF02080">
    <property type="entry name" value="TrkA_C"/>
    <property type="match status" value="1"/>
</dbReference>
<reference evidence="3" key="2">
    <citation type="submission" date="2011-11" db="EMBL/GenBank/DDBJ databases">
        <authorList>
            <person name="Barker E."/>
        </authorList>
    </citation>
    <scope>NUCLEOTIDE SEQUENCE</scope>
    <source>
        <strain evidence="3">Birmingham 1</strain>
    </source>
</reference>
<dbReference type="PROSITE" id="PS51201">
    <property type="entry name" value="RCK_N"/>
    <property type="match status" value="1"/>
</dbReference>
<dbReference type="GO" id="GO:0006813">
    <property type="term" value="P:potassium ion transport"/>
    <property type="evidence" value="ECO:0007669"/>
    <property type="project" value="InterPro"/>
</dbReference>
<dbReference type="PROSITE" id="PS51202">
    <property type="entry name" value="RCK_C"/>
    <property type="match status" value="1"/>
</dbReference>
<gene>
    <name evidence="3" type="primary">ktrA</name>
    <name evidence="3" type="ORF">MHM_02460</name>
</gene>
<feature type="domain" description="RCK N-terminal" evidence="1">
    <location>
        <begin position="12"/>
        <end position="127"/>
    </location>
</feature>
<organism evidence="3">
    <name type="scientific">Candidatus Mycoplasma haematominutum 'Birmingham 1'</name>
    <dbReference type="NCBI Taxonomy" id="1116213"/>
    <lineage>
        <taxon>Bacteria</taxon>
        <taxon>Bacillati</taxon>
        <taxon>Mycoplasmatota</taxon>
        <taxon>Mollicutes</taxon>
        <taxon>Mycoplasmataceae</taxon>
        <taxon>Mycoplasma</taxon>
    </lineage>
</organism>
<dbReference type="Gene3D" id="3.30.70.1450">
    <property type="entry name" value="Regulator of K+ conductance, C-terminal domain"/>
    <property type="match status" value="1"/>
</dbReference>